<dbReference type="EMBL" id="KE504271">
    <property type="protein sequence ID" value="EPS93511.1"/>
    <property type="molecule type" value="Genomic_DNA"/>
</dbReference>
<reference evidence="1 2" key="1">
    <citation type="journal article" date="2012" name="Science">
        <title>The Paleozoic origin of enzymatic lignin decomposition reconstructed from 31 fungal genomes.</title>
        <authorList>
            <person name="Floudas D."/>
            <person name="Binder M."/>
            <person name="Riley R."/>
            <person name="Barry K."/>
            <person name="Blanchette R.A."/>
            <person name="Henrissat B."/>
            <person name="Martinez A.T."/>
            <person name="Otillar R."/>
            <person name="Spatafora J.W."/>
            <person name="Yadav J.S."/>
            <person name="Aerts A."/>
            <person name="Benoit I."/>
            <person name="Boyd A."/>
            <person name="Carlson A."/>
            <person name="Copeland A."/>
            <person name="Coutinho P.M."/>
            <person name="de Vries R.P."/>
            <person name="Ferreira P."/>
            <person name="Findley K."/>
            <person name="Foster B."/>
            <person name="Gaskell J."/>
            <person name="Glotzer D."/>
            <person name="Gorecki P."/>
            <person name="Heitman J."/>
            <person name="Hesse C."/>
            <person name="Hori C."/>
            <person name="Igarashi K."/>
            <person name="Jurgens J.A."/>
            <person name="Kallen N."/>
            <person name="Kersten P."/>
            <person name="Kohler A."/>
            <person name="Kuees U."/>
            <person name="Kumar T.K.A."/>
            <person name="Kuo A."/>
            <person name="LaButti K."/>
            <person name="Larrondo L.F."/>
            <person name="Lindquist E."/>
            <person name="Ling A."/>
            <person name="Lombard V."/>
            <person name="Lucas S."/>
            <person name="Lundell T."/>
            <person name="Martin R."/>
            <person name="McLaughlin D.J."/>
            <person name="Morgenstern I."/>
            <person name="Morin E."/>
            <person name="Murat C."/>
            <person name="Nagy L.G."/>
            <person name="Nolan M."/>
            <person name="Ohm R.A."/>
            <person name="Patyshakuliyeva A."/>
            <person name="Rokas A."/>
            <person name="Ruiz-Duenas F.J."/>
            <person name="Sabat G."/>
            <person name="Salamov A."/>
            <person name="Samejima M."/>
            <person name="Schmutz J."/>
            <person name="Slot J.C."/>
            <person name="St John F."/>
            <person name="Stenlid J."/>
            <person name="Sun H."/>
            <person name="Sun S."/>
            <person name="Syed K."/>
            <person name="Tsang A."/>
            <person name="Wiebenga A."/>
            <person name="Young D."/>
            <person name="Pisabarro A."/>
            <person name="Eastwood D.C."/>
            <person name="Martin F."/>
            <person name="Cullen D."/>
            <person name="Grigoriev I.V."/>
            <person name="Hibbett D.S."/>
        </authorList>
    </citation>
    <scope>NUCLEOTIDE SEQUENCE</scope>
    <source>
        <strain evidence="2">FP-58527</strain>
    </source>
</reference>
<gene>
    <name evidence="1" type="ORF">FOMPIDRAFT_91263</name>
</gene>
<dbReference type="Proteomes" id="UP000015241">
    <property type="component" value="Unassembled WGS sequence"/>
</dbReference>
<accession>S8DIS9</accession>
<protein>
    <submittedName>
        <fullName evidence="1">Uncharacterized protein</fullName>
    </submittedName>
</protein>
<dbReference type="HOGENOM" id="CLU_1796502_0_0_1"/>
<keyword evidence="2" id="KW-1185">Reference proteome</keyword>
<dbReference type="InParanoid" id="S8DIS9"/>
<organism evidence="1 2">
    <name type="scientific">Fomitopsis schrenkii</name>
    <name type="common">Brown rot fungus</name>
    <dbReference type="NCBI Taxonomy" id="2126942"/>
    <lineage>
        <taxon>Eukaryota</taxon>
        <taxon>Fungi</taxon>
        <taxon>Dikarya</taxon>
        <taxon>Basidiomycota</taxon>
        <taxon>Agaricomycotina</taxon>
        <taxon>Agaricomycetes</taxon>
        <taxon>Polyporales</taxon>
        <taxon>Fomitopsis</taxon>
    </lineage>
</organism>
<evidence type="ECO:0000313" key="1">
    <source>
        <dbReference type="EMBL" id="EPS93511.1"/>
    </source>
</evidence>
<evidence type="ECO:0000313" key="2">
    <source>
        <dbReference type="Proteomes" id="UP000015241"/>
    </source>
</evidence>
<name>S8DIS9_FOMSC</name>
<sequence>MFSADTLASTSRMLFVAVMPFAPVPGTLLGTTSSAHGPIIDHRRVSAYEAVRAVDEEEFELLSMPRASQESSYPMSRMARSSTLRQRKGRVEIFDEAPFMSGSYSTTGGRPSGLASTVSLAKQSVISRSKNVLGALRRRPYLRI</sequence>
<proteinExistence type="predicted"/>
<dbReference type="AlphaFoldDB" id="S8DIS9"/>
<dbReference type="OrthoDB" id="10646232at2759"/>